<keyword evidence="2" id="KW-1185">Reference proteome</keyword>
<reference evidence="1 2" key="1">
    <citation type="journal article" date="2012" name="ISME J.">
        <title>Nitrification expanded: discovery, physiology and genomics of a nitrite-oxidizing bacterium from the phylum Chloroflexi.</title>
        <authorList>
            <person name="Sorokin D.Y."/>
            <person name="Lucker S."/>
            <person name="Vejmelkova D."/>
            <person name="Kostrikina N.A."/>
            <person name="Kleerebezem R."/>
            <person name="Rijpstra W.I."/>
            <person name="Damste J.S."/>
            <person name="Le Paslier D."/>
            <person name="Muyzer G."/>
            <person name="Wagner M."/>
            <person name="van Loosdrecht M.C."/>
            <person name="Daims H."/>
        </authorList>
    </citation>
    <scope>NUCLEOTIDE SEQUENCE [LARGE SCALE GENOMIC DNA]</scope>
    <source>
        <strain evidence="2">none</strain>
    </source>
</reference>
<evidence type="ECO:0000313" key="1">
    <source>
        <dbReference type="EMBL" id="CCF85518.1"/>
    </source>
</evidence>
<proteinExistence type="predicted"/>
<comment type="caution">
    <text evidence="1">The sequence shown here is derived from an EMBL/GenBank/DDBJ whole genome shotgun (WGS) entry which is preliminary data.</text>
</comment>
<dbReference type="AlphaFoldDB" id="I4ELF6"/>
<evidence type="ECO:0000313" key="2">
    <source>
        <dbReference type="Proteomes" id="UP000004221"/>
    </source>
</evidence>
<dbReference type="EMBL" id="CAGS01000455">
    <property type="protein sequence ID" value="CCF85518.1"/>
    <property type="molecule type" value="Genomic_DNA"/>
</dbReference>
<accession>I4ELF6</accession>
<sequence length="92" mass="10262">MGRGCASPTLEGLAIGRFVALVLELREVLPAAALVQSAYSAWQHYLQREDLGWKNRIHGWLQRGSSPVRDRPLPVSYPFYLGSESSSACFIR</sequence>
<organism evidence="1 2">
    <name type="scientific">Nitrolancea hollandica Lb</name>
    <dbReference type="NCBI Taxonomy" id="1129897"/>
    <lineage>
        <taxon>Bacteria</taxon>
        <taxon>Pseudomonadati</taxon>
        <taxon>Thermomicrobiota</taxon>
        <taxon>Thermomicrobia</taxon>
        <taxon>Sphaerobacterales</taxon>
        <taxon>Sphaerobacterineae</taxon>
        <taxon>Sphaerobacteraceae</taxon>
        <taxon>Nitrolancea</taxon>
    </lineage>
</organism>
<name>I4ELF6_9BACT</name>
<dbReference type="Proteomes" id="UP000004221">
    <property type="component" value="Unassembled WGS sequence"/>
</dbReference>
<gene>
    <name evidence="1" type="ORF">NITHO_5080005</name>
</gene>
<protein>
    <submittedName>
        <fullName evidence="1">Uncharacterized protein</fullName>
    </submittedName>
</protein>